<dbReference type="InterPro" id="IPR023213">
    <property type="entry name" value="CAT-like_dom_sf"/>
</dbReference>
<protein>
    <recommendedName>
        <fullName evidence="4">Acetyltransferase</fullName>
    </recommendedName>
</protein>
<accession>A0A0A0KZT7</accession>
<dbReference type="OMA" id="GKITMYP"/>
<reference evidence="2 3" key="3">
    <citation type="journal article" date="2010" name="BMC Genomics">
        <title>Transcriptome sequencing and comparative analysis of cucumber flowers with different sex types.</title>
        <authorList>
            <person name="Guo S."/>
            <person name="Zheng Y."/>
            <person name="Joung J.G."/>
            <person name="Liu S."/>
            <person name="Zhang Z."/>
            <person name="Crasta O.R."/>
            <person name="Sobral B.W."/>
            <person name="Xu Y."/>
            <person name="Huang S."/>
            <person name="Fei Z."/>
        </authorList>
    </citation>
    <scope>NUCLEOTIDE SEQUENCE [LARGE SCALE GENOMIC DNA]</scope>
    <source>
        <strain evidence="3">cv. 9930</strain>
    </source>
</reference>
<keyword evidence="3" id="KW-1185">Reference proteome</keyword>
<name>A0A0A0KZT7_CUCSA</name>
<dbReference type="KEGG" id="csv:101216408"/>
<reference evidence="2 3" key="1">
    <citation type="journal article" date="2009" name="Nat. Genet.">
        <title>The genome of the cucumber, Cucumis sativus L.</title>
        <authorList>
            <person name="Huang S."/>
            <person name="Li R."/>
            <person name="Zhang Z."/>
            <person name="Li L."/>
            <person name="Gu X."/>
            <person name="Fan W."/>
            <person name="Lucas W.J."/>
            <person name="Wang X."/>
            <person name="Xie B."/>
            <person name="Ni P."/>
            <person name="Ren Y."/>
            <person name="Zhu H."/>
            <person name="Li J."/>
            <person name="Lin K."/>
            <person name="Jin W."/>
            <person name="Fei Z."/>
            <person name="Li G."/>
            <person name="Staub J."/>
            <person name="Kilian A."/>
            <person name="van der Vossen E.A."/>
            <person name="Wu Y."/>
            <person name="Guo J."/>
            <person name="He J."/>
            <person name="Jia Z."/>
            <person name="Ren Y."/>
            <person name="Tian G."/>
            <person name="Lu Y."/>
            <person name="Ruan J."/>
            <person name="Qian W."/>
            <person name="Wang M."/>
            <person name="Huang Q."/>
            <person name="Li B."/>
            <person name="Xuan Z."/>
            <person name="Cao J."/>
            <person name="Asan"/>
            <person name="Wu Z."/>
            <person name="Zhang J."/>
            <person name="Cai Q."/>
            <person name="Bai Y."/>
            <person name="Zhao B."/>
            <person name="Han Y."/>
            <person name="Li Y."/>
            <person name="Li X."/>
            <person name="Wang S."/>
            <person name="Shi Q."/>
            <person name="Liu S."/>
            <person name="Cho W.K."/>
            <person name="Kim J.Y."/>
            <person name="Xu Y."/>
            <person name="Heller-Uszynska K."/>
            <person name="Miao H."/>
            <person name="Cheng Z."/>
            <person name="Zhang S."/>
            <person name="Wu J."/>
            <person name="Yang Y."/>
            <person name="Kang H."/>
            <person name="Li M."/>
            <person name="Liang H."/>
            <person name="Ren X."/>
            <person name="Shi Z."/>
            <person name="Wen M."/>
            <person name="Jian M."/>
            <person name="Yang H."/>
            <person name="Zhang G."/>
            <person name="Yang Z."/>
            <person name="Chen R."/>
            <person name="Liu S."/>
            <person name="Li J."/>
            <person name="Ma L."/>
            <person name="Liu H."/>
            <person name="Zhou Y."/>
            <person name="Zhao J."/>
            <person name="Fang X."/>
            <person name="Li G."/>
            <person name="Fang L."/>
            <person name="Li Y."/>
            <person name="Liu D."/>
            <person name="Zheng H."/>
            <person name="Zhang Y."/>
            <person name="Qin N."/>
            <person name="Li Z."/>
            <person name="Yang G."/>
            <person name="Yang S."/>
            <person name="Bolund L."/>
            <person name="Kristiansen K."/>
            <person name="Zheng H."/>
            <person name="Li S."/>
            <person name="Zhang X."/>
            <person name="Yang H."/>
            <person name="Wang J."/>
            <person name="Sun R."/>
            <person name="Zhang B."/>
            <person name="Jiang S."/>
            <person name="Wang J."/>
            <person name="Du Y."/>
            <person name="Li S."/>
        </authorList>
    </citation>
    <scope>NUCLEOTIDE SEQUENCE [LARGE SCALE GENOMIC DNA]</scope>
    <source>
        <strain evidence="3">cv. 9930</strain>
    </source>
</reference>
<dbReference type="PANTHER" id="PTHR31896:SF12">
    <property type="entry name" value="HXXXD-TYPE ACYL-TRANSFERASE FAMILY PROTEIN"/>
    <property type="match status" value="1"/>
</dbReference>
<dbReference type="STRING" id="3659.A0A0A0KZT7"/>
<dbReference type="GO" id="GO:0005737">
    <property type="term" value="C:cytoplasm"/>
    <property type="evidence" value="ECO:0000318"/>
    <property type="project" value="GO_Central"/>
</dbReference>
<evidence type="ECO:0000313" key="2">
    <source>
        <dbReference type="EMBL" id="KGN55215.1"/>
    </source>
</evidence>
<keyword evidence="1" id="KW-0808">Transferase</keyword>
<reference evidence="2 3" key="4">
    <citation type="journal article" date="2011" name="BMC Genomics">
        <title>RNA-Seq improves annotation of protein-coding genes in the cucumber genome.</title>
        <authorList>
            <person name="Li Z."/>
            <person name="Zhang Z."/>
            <person name="Yan P."/>
            <person name="Huang S."/>
            <person name="Fei Z."/>
            <person name="Lin K."/>
        </authorList>
    </citation>
    <scope>NUCLEOTIDE SEQUENCE [LARGE SCALE GENOMIC DNA]</scope>
    <source>
        <strain evidence="3">cv. 9930</strain>
    </source>
</reference>
<sequence>MKVKQISVCFVKPKSEWLPPESKHPYHLSPLDYPNLFSQYIQKGLLFHKPPHFFMPIFLHRLKNSLSTALLHFYPLSGRLVTITNHHHLHPSISIYVDCVNSPGAKFIHATLDITISDFLSPIDVPSVVYSLFDNHKAVNYDGHSLPLLSLQVTELLDGIFIGCSLNHAIGDGASYWNFFTMLSEIFQSPSPKHISISRPPVLKRWFPDGDGPIVNLPFNLPEKFMNRFKGPKFRERIFHFSAESIAKLKAKANADCGARGTISSLQSLTAFVWRSITRARRISEEQPTHCIMMANNRAKLEPPLSENYFGNVTKYLKVDANAEELVGKELGWAAWKLHDVVVNNTNKKFRETIEERLQSIHTIQVGRIFEPNTVLMASSPRFNKYGVEFGMGKAVTLRSGYSNKWDGKVTIYPGHEGGGSVDLEICLLPQNMVNLESDFEFMVAVSSSH</sequence>
<evidence type="ECO:0000313" key="3">
    <source>
        <dbReference type="Proteomes" id="UP000029981"/>
    </source>
</evidence>
<gene>
    <name evidence="2" type="ORF">Csa_4G641500</name>
</gene>
<dbReference type="GO" id="GO:0016747">
    <property type="term" value="F:acyltransferase activity, transferring groups other than amino-acyl groups"/>
    <property type="evidence" value="ECO:0000318"/>
    <property type="project" value="GO_Central"/>
</dbReference>
<organism evidence="2 3">
    <name type="scientific">Cucumis sativus</name>
    <name type="common">Cucumber</name>
    <dbReference type="NCBI Taxonomy" id="3659"/>
    <lineage>
        <taxon>Eukaryota</taxon>
        <taxon>Viridiplantae</taxon>
        <taxon>Streptophyta</taxon>
        <taxon>Embryophyta</taxon>
        <taxon>Tracheophyta</taxon>
        <taxon>Spermatophyta</taxon>
        <taxon>Magnoliopsida</taxon>
        <taxon>eudicotyledons</taxon>
        <taxon>Gunneridae</taxon>
        <taxon>Pentapetalae</taxon>
        <taxon>rosids</taxon>
        <taxon>fabids</taxon>
        <taxon>Cucurbitales</taxon>
        <taxon>Cucurbitaceae</taxon>
        <taxon>Benincaseae</taxon>
        <taxon>Cucumis</taxon>
    </lineage>
</organism>
<reference evidence="2 3" key="2">
    <citation type="journal article" date="2009" name="PLoS ONE">
        <title>An integrated genetic and cytogenetic map of the cucumber genome.</title>
        <authorList>
            <person name="Ren Y."/>
            <person name="Zhang Z."/>
            <person name="Liu J."/>
            <person name="Staub J.E."/>
            <person name="Han Y."/>
            <person name="Cheng Z."/>
            <person name="Li X."/>
            <person name="Lu J."/>
            <person name="Miao H."/>
            <person name="Kang H."/>
            <person name="Xie B."/>
            <person name="Gu X."/>
            <person name="Wang X."/>
            <person name="Du Y."/>
            <person name="Jin W."/>
            <person name="Huang S."/>
        </authorList>
    </citation>
    <scope>NUCLEOTIDE SEQUENCE [LARGE SCALE GENOMIC DNA]</scope>
    <source>
        <strain evidence="3">cv. 9930</strain>
    </source>
</reference>
<dbReference type="Proteomes" id="UP000029981">
    <property type="component" value="Chromosome 4"/>
</dbReference>
<dbReference type="PANTHER" id="PTHR31896">
    <property type="entry name" value="FAMILY REGULATORY PROTEIN, PUTATIVE (AFU_ORTHOLOGUE AFUA_3G14730)-RELATED"/>
    <property type="match status" value="1"/>
</dbReference>
<dbReference type="AlphaFoldDB" id="A0A0A0KZT7"/>
<dbReference type="Gramene" id="KGN55215">
    <property type="protein sequence ID" value="KGN55215"/>
    <property type="gene ID" value="Csa_4G641500"/>
</dbReference>
<dbReference type="OrthoDB" id="1862401at2759"/>
<proteinExistence type="predicted"/>
<dbReference type="EMBL" id="CM002925">
    <property type="protein sequence ID" value="KGN55215.1"/>
    <property type="molecule type" value="Genomic_DNA"/>
</dbReference>
<dbReference type="Gene3D" id="3.30.559.10">
    <property type="entry name" value="Chloramphenicol acetyltransferase-like domain"/>
    <property type="match status" value="2"/>
</dbReference>
<evidence type="ECO:0008006" key="4">
    <source>
        <dbReference type="Google" id="ProtNLM"/>
    </source>
</evidence>
<evidence type="ECO:0000256" key="1">
    <source>
        <dbReference type="ARBA" id="ARBA00022679"/>
    </source>
</evidence>
<dbReference type="InterPro" id="IPR051283">
    <property type="entry name" value="Sec_Metabolite_Acyltrans"/>
</dbReference>
<dbReference type="eggNOG" id="ENOG502QT1Q">
    <property type="taxonomic scope" value="Eukaryota"/>
</dbReference>
<dbReference type="Pfam" id="PF02458">
    <property type="entry name" value="Transferase"/>
    <property type="match status" value="1"/>
</dbReference>